<sequence>MAGLSPEKVFNHAGIPTWGMQQTAQALRANGGMSWGREKGSQFTEQHDLLCISPHDECLHGFEKGSNQTDVQQGIKHCQ</sequence>
<organism evidence="1 2">
    <name type="scientific">Ktedonobacter racemifer DSM 44963</name>
    <dbReference type="NCBI Taxonomy" id="485913"/>
    <lineage>
        <taxon>Bacteria</taxon>
        <taxon>Bacillati</taxon>
        <taxon>Chloroflexota</taxon>
        <taxon>Ktedonobacteria</taxon>
        <taxon>Ktedonobacterales</taxon>
        <taxon>Ktedonobacteraceae</taxon>
        <taxon>Ktedonobacter</taxon>
    </lineage>
</organism>
<proteinExistence type="predicted"/>
<comment type="caution">
    <text evidence="1">The sequence shown here is derived from an EMBL/GenBank/DDBJ whole genome shotgun (WGS) entry which is preliminary data.</text>
</comment>
<dbReference type="AlphaFoldDB" id="D6U228"/>
<dbReference type="EMBL" id="ADVG01000004">
    <property type="protein sequence ID" value="EFH80912.1"/>
    <property type="molecule type" value="Genomic_DNA"/>
</dbReference>
<evidence type="ECO:0000313" key="1">
    <source>
        <dbReference type="EMBL" id="EFH80912.1"/>
    </source>
</evidence>
<dbReference type="InParanoid" id="D6U228"/>
<accession>D6U228</accession>
<protein>
    <submittedName>
        <fullName evidence="1">Uncharacterized protein</fullName>
    </submittedName>
</protein>
<reference evidence="1 2" key="1">
    <citation type="journal article" date="2011" name="Stand. Genomic Sci.">
        <title>Non-contiguous finished genome sequence and contextual data of the filamentous soil bacterium Ktedonobacter racemifer type strain (SOSP1-21).</title>
        <authorList>
            <person name="Chang Y.J."/>
            <person name="Land M."/>
            <person name="Hauser L."/>
            <person name="Chertkov O."/>
            <person name="Del Rio T.G."/>
            <person name="Nolan M."/>
            <person name="Copeland A."/>
            <person name="Tice H."/>
            <person name="Cheng J.F."/>
            <person name="Lucas S."/>
            <person name="Han C."/>
            <person name="Goodwin L."/>
            <person name="Pitluck S."/>
            <person name="Ivanova N."/>
            <person name="Ovchinikova G."/>
            <person name="Pati A."/>
            <person name="Chen A."/>
            <person name="Palaniappan K."/>
            <person name="Mavromatis K."/>
            <person name="Liolios K."/>
            <person name="Brettin T."/>
            <person name="Fiebig A."/>
            <person name="Rohde M."/>
            <person name="Abt B."/>
            <person name="Goker M."/>
            <person name="Detter J.C."/>
            <person name="Woyke T."/>
            <person name="Bristow J."/>
            <person name="Eisen J.A."/>
            <person name="Markowitz V."/>
            <person name="Hugenholtz P."/>
            <person name="Kyrpides N.C."/>
            <person name="Klenk H.P."/>
            <person name="Lapidus A."/>
        </authorList>
    </citation>
    <scope>NUCLEOTIDE SEQUENCE [LARGE SCALE GENOMIC DNA]</scope>
    <source>
        <strain evidence="2">DSM 44963</strain>
    </source>
</reference>
<gene>
    <name evidence="1" type="ORF">Krac_1547</name>
</gene>
<evidence type="ECO:0000313" key="2">
    <source>
        <dbReference type="Proteomes" id="UP000004508"/>
    </source>
</evidence>
<keyword evidence="2" id="KW-1185">Reference proteome</keyword>
<name>D6U228_KTERA</name>
<dbReference type="Proteomes" id="UP000004508">
    <property type="component" value="Unassembled WGS sequence"/>
</dbReference>